<accession>A0A498JQS3</accession>
<dbReference type="AlphaFoldDB" id="A0A498JQS3"/>
<evidence type="ECO:0000256" key="1">
    <source>
        <dbReference type="SAM" id="MobiDB-lite"/>
    </source>
</evidence>
<proteinExistence type="predicted"/>
<evidence type="ECO:0000313" key="3">
    <source>
        <dbReference type="Proteomes" id="UP000290289"/>
    </source>
</evidence>
<feature type="region of interest" description="Disordered" evidence="1">
    <location>
        <begin position="37"/>
        <end position="56"/>
    </location>
</feature>
<organism evidence="2 3">
    <name type="scientific">Malus domestica</name>
    <name type="common">Apple</name>
    <name type="synonym">Pyrus malus</name>
    <dbReference type="NCBI Taxonomy" id="3750"/>
    <lineage>
        <taxon>Eukaryota</taxon>
        <taxon>Viridiplantae</taxon>
        <taxon>Streptophyta</taxon>
        <taxon>Embryophyta</taxon>
        <taxon>Tracheophyta</taxon>
        <taxon>Spermatophyta</taxon>
        <taxon>Magnoliopsida</taxon>
        <taxon>eudicotyledons</taxon>
        <taxon>Gunneridae</taxon>
        <taxon>Pentapetalae</taxon>
        <taxon>rosids</taxon>
        <taxon>fabids</taxon>
        <taxon>Rosales</taxon>
        <taxon>Rosaceae</taxon>
        <taxon>Amygdaloideae</taxon>
        <taxon>Maleae</taxon>
        <taxon>Malus</taxon>
    </lineage>
</organism>
<name>A0A498JQS3_MALDO</name>
<dbReference type="Proteomes" id="UP000290289">
    <property type="component" value="Chromosome 5"/>
</dbReference>
<sequence>MRAQVGVRDGGGGRGWVGVLVLESSRILQLIWQRRSVSRSHPTPPPPTNTAATAPPALAPTLEAQTTMSAMPESLTFSMTHPLLSARRSHRRHWPIDDRGVSERSQVILEEVASQLTPDTPMEDAPFPEDTCLCIMTNTFNQRLGLRPEKVYQGIGNANHRETGASSSTSISGQVASLAEKVAELEQQVAVQHKHIATQFAHIATQEAHIATQESKMAQIITALQLSSFNIPTATPPLTTSTSQAPT</sequence>
<keyword evidence="3" id="KW-1185">Reference proteome</keyword>
<comment type="caution">
    <text evidence="2">The sequence shown here is derived from an EMBL/GenBank/DDBJ whole genome shotgun (WGS) entry which is preliminary data.</text>
</comment>
<evidence type="ECO:0000313" key="2">
    <source>
        <dbReference type="EMBL" id="RXH97495.1"/>
    </source>
</evidence>
<reference evidence="2 3" key="1">
    <citation type="submission" date="2018-10" db="EMBL/GenBank/DDBJ databases">
        <title>A high-quality apple genome assembly.</title>
        <authorList>
            <person name="Hu J."/>
        </authorList>
    </citation>
    <scope>NUCLEOTIDE SEQUENCE [LARGE SCALE GENOMIC DNA]</scope>
    <source>
        <strain evidence="3">cv. HFTH1</strain>
        <tissue evidence="2">Young leaf</tissue>
    </source>
</reference>
<dbReference type="EMBL" id="RDQH01000331">
    <property type="protein sequence ID" value="RXH97495.1"/>
    <property type="molecule type" value="Genomic_DNA"/>
</dbReference>
<protein>
    <submittedName>
        <fullName evidence="2">Uncharacterized protein</fullName>
    </submittedName>
</protein>
<gene>
    <name evidence="2" type="ORF">DVH24_007841</name>
</gene>